<proteinExistence type="predicted"/>
<evidence type="ECO:0000313" key="2">
    <source>
        <dbReference type="Proteomes" id="UP001055879"/>
    </source>
</evidence>
<evidence type="ECO:0000313" key="1">
    <source>
        <dbReference type="EMBL" id="KAI3719368.1"/>
    </source>
</evidence>
<dbReference type="EMBL" id="CM042052">
    <property type="protein sequence ID" value="KAI3719368.1"/>
    <property type="molecule type" value="Genomic_DNA"/>
</dbReference>
<sequence length="207" mass="23304">MMFTAVYRDIPTYSANLSEEADNDLGFTIVRPFNWIGPRMDFIPGIDGPVRNLLRREPLKLVDGGESQRTFENPGRANGHIFNVGNPNNEVTVRQLAEMMTKEINLGRSSGQQQTSINEQADQFAAGADRTVAGKFEKGDNLQAMTHSFSIPSELVVHQLLLLNSLNLQIWRTATYRFTKESCWFKGNDRNTGRLITSIIDFSSMET</sequence>
<keyword evidence="2" id="KW-1185">Reference proteome</keyword>
<comment type="caution">
    <text evidence="1">The sequence shown here is derived from an EMBL/GenBank/DDBJ whole genome shotgun (WGS) entry which is preliminary data.</text>
</comment>
<reference evidence="1 2" key="2">
    <citation type="journal article" date="2022" name="Mol. Ecol. Resour.">
        <title>The genomes of chicory, endive, great burdock and yacon provide insights into Asteraceae paleo-polyploidization history and plant inulin production.</title>
        <authorList>
            <person name="Fan W."/>
            <person name="Wang S."/>
            <person name="Wang H."/>
            <person name="Wang A."/>
            <person name="Jiang F."/>
            <person name="Liu H."/>
            <person name="Zhao H."/>
            <person name="Xu D."/>
            <person name="Zhang Y."/>
        </authorList>
    </citation>
    <scope>NUCLEOTIDE SEQUENCE [LARGE SCALE GENOMIC DNA]</scope>
    <source>
        <strain evidence="2">cv. Niubang</strain>
    </source>
</reference>
<accession>A0ACB9BBA6</accession>
<protein>
    <submittedName>
        <fullName evidence="1">Uncharacterized protein</fullName>
    </submittedName>
</protein>
<name>A0ACB9BBA6_ARCLA</name>
<reference evidence="2" key="1">
    <citation type="journal article" date="2022" name="Mol. Ecol. Resour.">
        <title>The genomes of chicory, endive, great burdock and yacon provide insights into Asteraceae palaeo-polyploidization history and plant inulin production.</title>
        <authorList>
            <person name="Fan W."/>
            <person name="Wang S."/>
            <person name="Wang H."/>
            <person name="Wang A."/>
            <person name="Jiang F."/>
            <person name="Liu H."/>
            <person name="Zhao H."/>
            <person name="Xu D."/>
            <person name="Zhang Y."/>
        </authorList>
    </citation>
    <scope>NUCLEOTIDE SEQUENCE [LARGE SCALE GENOMIC DNA]</scope>
    <source>
        <strain evidence="2">cv. Niubang</strain>
    </source>
</reference>
<organism evidence="1 2">
    <name type="scientific">Arctium lappa</name>
    <name type="common">Greater burdock</name>
    <name type="synonym">Lappa major</name>
    <dbReference type="NCBI Taxonomy" id="4217"/>
    <lineage>
        <taxon>Eukaryota</taxon>
        <taxon>Viridiplantae</taxon>
        <taxon>Streptophyta</taxon>
        <taxon>Embryophyta</taxon>
        <taxon>Tracheophyta</taxon>
        <taxon>Spermatophyta</taxon>
        <taxon>Magnoliopsida</taxon>
        <taxon>eudicotyledons</taxon>
        <taxon>Gunneridae</taxon>
        <taxon>Pentapetalae</taxon>
        <taxon>asterids</taxon>
        <taxon>campanulids</taxon>
        <taxon>Asterales</taxon>
        <taxon>Asteraceae</taxon>
        <taxon>Carduoideae</taxon>
        <taxon>Cardueae</taxon>
        <taxon>Arctiinae</taxon>
        <taxon>Arctium</taxon>
    </lineage>
</organism>
<gene>
    <name evidence="1" type="ORF">L6452_20265</name>
</gene>
<dbReference type="Proteomes" id="UP001055879">
    <property type="component" value="Linkage Group LG06"/>
</dbReference>